<dbReference type="HOGENOM" id="CLU_3095131_0_0_6"/>
<keyword evidence="2" id="KW-1185">Reference proteome</keyword>
<dbReference type="EnsemblBacteria" id="ACO78860">
    <property type="protein sequence ID" value="ACO78860"/>
    <property type="gene ID" value="Avin_26850"/>
</dbReference>
<organism evidence="1 2">
    <name type="scientific">Azotobacter vinelandii (strain DJ / ATCC BAA-1303)</name>
    <dbReference type="NCBI Taxonomy" id="322710"/>
    <lineage>
        <taxon>Bacteria</taxon>
        <taxon>Pseudomonadati</taxon>
        <taxon>Pseudomonadota</taxon>
        <taxon>Gammaproteobacteria</taxon>
        <taxon>Pseudomonadales</taxon>
        <taxon>Pseudomonadaceae</taxon>
        <taxon>Azotobacter</taxon>
    </lineage>
</organism>
<dbReference type="Proteomes" id="UP000002424">
    <property type="component" value="Chromosome"/>
</dbReference>
<reference evidence="1 2" key="1">
    <citation type="journal article" date="2009" name="J. Bacteriol.">
        <title>Genome sequence of Azotobacter vinelandii, an obligate aerobe specialized to support diverse anaerobic metabolic processes.</title>
        <authorList>
            <person name="Setubal J.C."/>
            <person name="dos Santos P."/>
            <person name="Goldman B.S."/>
            <person name="Ertesvag H."/>
            <person name="Espin G."/>
            <person name="Rubio L.M."/>
            <person name="Valla S."/>
            <person name="Almeida N.F."/>
            <person name="Balasubramanian D."/>
            <person name="Cromes L."/>
            <person name="Curatti L."/>
            <person name="Du Z."/>
            <person name="Godsy E."/>
            <person name="Goodner B."/>
            <person name="Hellner-Burris K."/>
            <person name="Hernandez J.A."/>
            <person name="Houmiel K."/>
            <person name="Imperial J."/>
            <person name="Kennedy C."/>
            <person name="Larson T.J."/>
            <person name="Latreille P."/>
            <person name="Ligon L.S."/>
            <person name="Lu J."/>
            <person name="Maerk M."/>
            <person name="Miller N.M."/>
            <person name="Norton S."/>
            <person name="O'Carroll I.P."/>
            <person name="Paulsen I."/>
            <person name="Raulfs E.C."/>
            <person name="Roemer R."/>
            <person name="Rosser J."/>
            <person name="Segura D."/>
            <person name="Slater S."/>
            <person name="Stricklin S.L."/>
            <person name="Studholme D.J."/>
            <person name="Sun J."/>
            <person name="Viana C.J."/>
            <person name="Wallin E."/>
            <person name="Wang B."/>
            <person name="Wheeler C."/>
            <person name="Zhu H."/>
            <person name="Dean D.R."/>
            <person name="Dixon R."/>
            <person name="Wood D."/>
        </authorList>
    </citation>
    <scope>NUCLEOTIDE SEQUENCE [LARGE SCALE GENOMIC DNA]</scope>
    <source>
        <strain evidence="2">DJ / ATCC BAA-1303</strain>
    </source>
</reference>
<name>C1DJU1_AZOVD</name>
<evidence type="ECO:0000313" key="1">
    <source>
        <dbReference type="EMBL" id="ACO78860.1"/>
    </source>
</evidence>
<dbReference type="EMBL" id="CP001157">
    <property type="protein sequence ID" value="ACO78860.1"/>
    <property type="molecule type" value="Genomic_DNA"/>
</dbReference>
<protein>
    <submittedName>
        <fullName evidence="1">Uncharacterized protein</fullName>
    </submittedName>
</protein>
<dbReference type="AlphaFoldDB" id="C1DJU1"/>
<dbReference type="KEGG" id="avn:Avin_26850"/>
<proteinExistence type="predicted"/>
<sequence>MPGLVSCQAVFLFQQDQGGTRVDLQEPHGGSQANYAATDHAKVMNHFIFPN</sequence>
<evidence type="ECO:0000313" key="2">
    <source>
        <dbReference type="Proteomes" id="UP000002424"/>
    </source>
</evidence>
<accession>C1DJU1</accession>
<gene>
    <name evidence="1" type="ordered locus">Avin_26850</name>
</gene>